<evidence type="ECO:0000259" key="2">
    <source>
        <dbReference type="Pfam" id="PF18731"/>
    </source>
</evidence>
<sequence length="1150" mass="127701">MAMNNRDRVSKGFDLLCEGLQDIVDDVMTRIYRSADWPNMWAEEDAQRRGTPVRPMVKHDVQVQLRAITERGREFKDILSRPQQSFASELRETRNLWAHGEAFNSEDTARALDTIERLLRAVDANDSADDAHKLRADLQRSVYEDQTRKQVKRAAVSLEPGSGLKPWREVIRPHDDVARGEFTASEFAADLHLVHTGQAVGDEYANPVEFFTRTYLTEGLRDLLSRALRRLSGDTGASPVINLQTNFGGGKTHSMLALYHLFSGTSASAFPQEVQELITDNGNPNLAHLGVQRVALVGTYLKAGSPQIKPDGTEVRTLWGELAWQLGGREAYEIIAEDDRAGTNPGEALRTLIQRYSPALILIDEWVAYARQLVTDKELPAGSFDTQFTFAQSLTEIVRSVPGVMLVVSIPASDAGTDGKGNDIEIGGTNGQLALERLQNVIRRVADQWRPSSKDESFEIVRRRLFQEPNAAGLATISTVARSFANLYRNNTALFPRDAASPNDDYEKRIRASYPLHPELLDRLYEDWSALERFQRTRGVLKLVSSIVHELWAQGDTSALILPGNVPLDATTVNTDLTQYLEDQWKPIIDADIDGTGSTAHHIDLDRPNLGQRFVTQRIARTIFLGAAPRTTSTRKGIDKQYVWLGTAVPGDTLGNFGSALELLAQRSAYFYEEQGHYWFDTQPSVTKTANDYAERLREDPETVWNEIAERLKSEERESSVFSRVHIAPASSAEIPDLEDTRLVIAHPRYVRRRQDGDDSAAHTWVREAIETKGASQRIHRNALIFLLADKTALESLEAATRSYLGWKRVQATSDTLNLTAQQRKQTDDSVARFNQTVSDRIRDTFVWALYPEQLDATKPFELVSERVPDSGGRSLAERVSTKLRREDQLITELGAPILGATLHTELRTLWDERGEISVGELWGYFTRYPYMPRLVQRDVLDRAIEHALSDAVLIGDEQFAIAAGKDPESGRYQGLIIPPDTTARIQITDSTLLVDMGRASRQAEEDQRRAAAAQAHDDPSTSPGQSGSEHTGNGEPGAALPEQGADAGPHSTASSATTAPATLPTPTPTPTPKTRFFGSVSVDADHYARHIGSISREMIDFLAASGASLEITIDIQASKPEGFTDVEMRTIKENASVLRFDASCGFEGR</sequence>
<dbReference type="EMBL" id="JACHMK010000001">
    <property type="protein sequence ID" value="MBB6333589.1"/>
    <property type="molecule type" value="Genomic_DNA"/>
</dbReference>
<dbReference type="RefSeq" id="WP_184451288.1">
    <property type="nucleotide sequence ID" value="NZ_JACHMK010000001.1"/>
</dbReference>
<comment type="caution">
    <text evidence="3">The sequence shown here is derived from an EMBL/GenBank/DDBJ whole genome shotgun (WGS) entry which is preliminary data.</text>
</comment>
<proteinExistence type="predicted"/>
<dbReference type="Proteomes" id="UP000617426">
    <property type="component" value="Unassembled WGS sequence"/>
</dbReference>
<protein>
    <submittedName>
        <fullName evidence="3">AAA+ superfamily ATPase</fullName>
    </submittedName>
</protein>
<feature type="compositionally biased region" description="Polar residues" evidence="1">
    <location>
        <begin position="1021"/>
        <end position="1032"/>
    </location>
</feature>
<dbReference type="InterPro" id="IPR007555">
    <property type="entry name" value="DUF499"/>
</dbReference>
<dbReference type="InterPro" id="IPR041650">
    <property type="entry name" value="HEPN_Swt1"/>
</dbReference>
<reference evidence="3" key="1">
    <citation type="submission" date="2020-08" db="EMBL/GenBank/DDBJ databases">
        <title>Sequencing the genomes of 1000 actinobacteria strains.</title>
        <authorList>
            <person name="Klenk H.-P."/>
        </authorList>
    </citation>
    <scope>NUCLEOTIDE SEQUENCE</scope>
    <source>
        <strain evidence="3">DSM 10695</strain>
    </source>
</reference>
<feature type="compositionally biased region" description="Low complexity" evidence="1">
    <location>
        <begin position="1052"/>
        <end position="1063"/>
    </location>
</feature>
<feature type="domain" description="Swt1-like HEPN" evidence="2">
    <location>
        <begin position="11"/>
        <end position="123"/>
    </location>
</feature>
<feature type="region of interest" description="Disordered" evidence="1">
    <location>
        <begin position="999"/>
        <end position="1078"/>
    </location>
</feature>
<evidence type="ECO:0000313" key="4">
    <source>
        <dbReference type="Proteomes" id="UP000617426"/>
    </source>
</evidence>
<organism evidence="3 4">
    <name type="scientific">Schaalia hyovaginalis</name>
    <dbReference type="NCBI Taxonomy" id="29316"/>
    <lineage>
        <taxon>Bacteria</taxon>
        <taxon>Bacillati</taxon>
        <taxon>Actinomycetota</taxon>
        <taxon>Actinomycetes</taxon>
        <taxon>Actinomycetales</taxon>
        <taxon>Actinomycetaceae</taxon>
        <taxon>Schaalia</taxon>
    </lineage>
</organism>
<accession>A0A923IYG1</accession>
<dbReference type="Pfam" id="PF04465">
    <property type="entry name" value="DUF499"/>
    <property type="match status" value="1"/>
</dbReference>
<evidence type="ECO:0000313" key="3">
    <source>
        <dbReference type="EMBL" id="MBB6333589.1"/>
    </source>
</evidence>
<feature type="compositionally biased region" description="Basic and acidic residues" evidence="1">
    <location>
        <begin position="1002"/>
        <end position="1020"/>
    </location>
</feature>
<dbReference type="Pfam" id="PF18731">
    <property type="entry name" value="HEPN_Swt1"/>
    <property type="match status" value="1"/>
</dbReference>
<name>A0A923IYG1_9ACTO</name>
<evidence type="ECO:0000256" key="1">
    <source>
        <dbReference type="SAM" id="MobiDB-lite"/>
    </source>
</evidence>
<gene>
    <name evidence="3" type="ORF">HD592_000154</name>
</gene>
<dbReference type="AlphaFoldDB" id="A0A923IYG1"/>
<keyword evidence="4" id="KW-1185">Reference proteome</keyword>